<dbReference type="RefSeq" id="WP_229571923.1">
    <property type="nucleotide sequence ID" value="NZ_AP025226.1"/>
</dbReference>
<evidence type="ECO:0000313" key="1">
    <source>
        <dbReference type="EMBL" id="BDB97970.1"/>
    </source>
</evidence>
<dbReference type="KEGG" id="scas:SACC_09870"/>
<keyword evidence="2" id="KW-1185">Reference proteome</keyword>
<dbReference type="AlphaFoldDB" id="A0AAQ4CQ89"/>
<reference evidence="1 2" key="1">
    <citation type="journal article" date="2022" name="Microbiol. Resour. Announc.">
        <title>Complete Genome Sequence of the Hyperthermophilic and Acidophilic Archaeon Saccharolobus caldissimus Strain HS-3T.</title>
        <authorList>
            <person name="Sakai H.D."/>
            <person name="Kurosawa N."/>
        </authorList>
    </citation>
    <scope>NUCLEOTIDE SEQUENCE [LARGE SCALE GENOMIC DNA]</scope>
    <source>
        <strain evidence="1 2">JCM32116</strain>
    </source>
</reference>
<dbReference type="Proteomes" id="UP001319921">
    <property type="component" value="Chromosome"/>
</dbReference>
<proteinExistence type="predicted"/>
<accession>A0AAQ4CQ89</accession>
<evidence type="ECO:0000313" key="2">
    <source>
        <dbReference type="Proteomes" id="UP001319921"/>
    </source>
</evidence>
<dbReference type="EMBL" id="AP025226">
    <property type="protein sequence ID" value="BDB97970.1"/>
    <property type="molecule type" value="Genomic_DNA"/>
</dbReference>
<name>A0AAQ4CQ89_9CREN</name>
<dbReference type="GeneID" id="68865732"/>
<protein>
    <submittedName>
        <fullName evidence="1">Uncharacterized protein</fullName>
    </submittedName>
</protein>
<organism evidence="1 2">
    <name type="scientific">Saccharolobus caldissimus</name>
    <dbReference type="NCBI Taxonomy" id="1702097"/>
    <lineage>
        <taxon>Archaea</taxon>
        <taxon>Thermoproteota</taxon>
        <taxon>Thermoprotei</taxon>
        <taxon>Sulfolobales</taxon>
        <taxon>Sulfolobaceae</taxon>
        <taxon>Saccharolobus</taxon>
    </lineage>
</organism>
<sequence length="242" mass="27360">MSQLLEICKKVKVLAYFGSYTRQEDFVEGVSDINIFAISDDKSILLELASLGYSPIVMSESDFRTICERGDPICYYVLYDSNVICGQFPGNLNFNLTSLTCERLKRAILSFLSLSISAFFRNDEISTVVNSFRAIRNTIQWKSCTLDKSIPIKISELKEKCKKLNMSLCNEFSDIVLIKKLKAPLSMWSLDRITDVICKELNLNCVKPSKILESVKNPVQVIVNDDGSVSVKDYLGKEMKLS</sequence>
<gene>
    <name evidence="1" type="ORF">SACC_09870</name>
</gene>